<feature type="transmembrane region" description="Helical" evidence="7">
    <location>
        <begin position="135"/>
        <end position="159"/>
    </location>
</feature>
<proteinExistence type="inferred from homology"/>
<comment type="subcellular location">
    <subcellularLocation>
        <location evidence="1 7">Cell inner membrane</location>
        <topology evidence="1 7">Multi-pass membrane protein</topology>
    </subcellularLocation>
</comment>
<feature type="transmembrane region" description="Helical" evidence="7">
    <location>
        <begin position="25"/>
        <end position="44"/>
    </location>
</feature>
<feature type="transmembrane region" description="Helical" evidence="7">
    <location>
        <begin position="398"/>
        <end position="422"/>
    </location>
</feature>
<gene>
    <name evidence="9" type="ORF">SAMN05444389_102458</name>
</gene>
<dbReference type="OrthoDB" id="9790209at2"/>
<feature type="transmembrane region" description="Helical" evidence="7">
    <location>
        <begin position="278"/>
        <end position="295"/>
    </location>
</feature>
<protein>
    <recommendedName>
        <fullName evidence="7">TRAP transporter large permease protein</fullName>
    </recommendedName>
</protein>
<reference evidence="10" key="1">
    <citation type="submission" date="2016-11" db="EMBL/GenBank/DDBJ databases">
        <authorList>
            <person name="Varghese N."/>
            <person name="Submissions S."/>
        </authorList>
    </citation>
    <scope>NUCLEOTIDE SEQUENCE [LARGE SCALE GENOMIC DNA]</scope>
    <source>
        <strain evidence="10">DSM 6637</strain>
    </source>
</reference>
<keyword evidence="6 7" id="KW-0472">Membrane</keyword>
<dbReference type="PANTHER" id="PTHR33362:SF4">
    <property type="entry name" value="2,3-DIKETO-L-GULONATE TRAP TRANSPORTER LARGE PERMEASE PROTEIN YIAN"/>
    <property type="match status" value="1"/>
</dbReference>
<comment type="similarity">
    <text evidence="7">Belongs to the TRAP transporter large permease family.</text>
</comment>
<evidence type="ECO:0000256" key="4">
    <source>
        <dbReference type="ARBA" id="ARBA00022692"/>
    </source>
</evidence>
<feature type="transmembrane region" description="Helical" evidence="7">
    <location>
        <begin position="242"/>
        <end position="258"/>
    </location>
</feature>
<dbReference type="EMBL" id="FRCK01000002">
    <property type="protein sequence ID" value="SHL97633.1"/>
    <property type="molecule type" value="Genomic_DNA"/>
</dbReference>
<feature type="domain" description="TRAP C4-dicarboxylate transport system permease DctM subunit" evidence="8">
    <location>
        <begin position="8"/>
        <end position="418"/>
    </location>
</feature>
<evidence type="ECO:0000256" key="7">
    <source>
        <dbReference type="RuleBase" id="RU369079"/>
    </source>
</evidence>
<evidence type="ECO:0000256" key="5">
    <source>
        <dbReference type="ARBA" id="ARBA00022989"/>
    </source>
</evidence>
<feature type="transmembrane region" description="Helical" evidence="7">
    <location>
        <begin position="357"/>
        <end position="383"/>
    </location>
</feature>
<dbReference type="InterPro" id="IPR010656">
    <property type="entry name" value="DctM"/>
</dbReference>
<dbReference type="PIRSF" id="PIRSF006066">
    <property type="entry name" value="HI0050"/>
    <property type="match status" value="1"/>
</dbReference>
<dbReference type="Pfam" id="PF06808">
    <property type="entry name" value="DctM"/>
    <property type="match status" value="1"/>
</dbReference>
<dbReference type="InterPro" id="IPR004681">
    <property type="entry name" value="TRAP_DctM"/>
</dbReference>
<dbReference type="NCBIfam" id="TIGR00786">
    <property type="entry name" value="dctM"/>
    <property type="match status" value="1"/>
</dbReference>
<evidence type="ECO:0000256" key="1">
    <source>
        <dbReference type="ARBA" id="ARBA00004429"/>
    </source>
</evidence>
<keyword evidence="5 7" id="KW-1133">Transmembrane helix</keyword>
<evidence type="ECO:0000256" key="6">
    <source>
        <dbReference type="ARBA" id="ARBA00023136"/>
    </source>
</evidence>
<accession>A0A1M7F0Y9</accession>
<feature type="transmembrane region" description="Helical" evidence="7">
    <location>
        <begin position="214"/>
        <end position="236"/>
    </location>
</feature>
<sequence>MSWLIAILLMFVLFALNMRIYLAMFAAILVYFLFFSNLPLAIAVQRIVAPTQNSSLLAIPFFILLGTLLGATAVARRLLALADLLVGRIRGGMGHTNVMLSTLMGGISASNLADAAMATRMIVPQMIRQGYSRGAASAITACGSLITPIIPPGIALIIYGLVADVSIGSMFMAGIVPGLLLCALLLTAVYIYARRRGIPPSRDSWPTASETRSVLFQAWPALLLVVVIVGGIRMGIFTPTEAGAIAILMTLIIGFFIYRDMKPADVGRALGDTARQTAAILLVIMTSSGLAWIFSNERAGIAMAEWITGLTTNKYAFLAAVNVLLLFLGMFIEGTALMIVLVPLLKPVLAQFGIDPVHFGIVIIVNLSIGTLTPPVGTVLLLVCNLTRATIGEFFREGWMFVAALVIALLLITYIPALSLVLV</sequence>
<feature type="transmembrane region" description="Helical" evidence="7">
    <location>
        <begin position="56"/>
        <end position="79"/>
    </location>
</feature>
<keyword evidence="4 7" id="KW-0812">Transmembrane</keyword>
<dbReference type="GO" id="GO:0022857">
    <property type="term" value="F:transmembrane transporter activity"/>
    <property type="evidence" value="ECO:0007669"/>
    <property type="project" value="UniProtKB-UniRule"/>
</dbReference>
<comment type="function">
    <text evidence="7">Part of the tripartite ATP-independent periplasmic (TRAP) transport system.</text>
</comment>
<evidence type="ECO:0000256" key="2">
    <source>
        <dbReference type="ARBA" id="ARBA00022475"/>
    </source>
</evidence>
<name>A0A1M7F0Y9_9RHOB</name>
<dbReference type="AlphaFoldDB" id="A0A1M7F0Y9"/>
<evidence type="ECO:0000313" key="9">
    <source>
        <dbReference type="EMBL" id="SHL97633.1"/>
    </source>
</evidence>
<dbReference type="Proteomes" id="UP000184444">
    <property type="component" value="Unassembled WGS sequence"/>
</dbReference>
<dbReference type="RefSeq" id="WP_073063382.1">
    <property type="nucleotide sequence ID" value="NZ_FRCK01000002.1"/>
</dbReference>
<dbReference type="STRING" id="53463.SAMN05444389_102458"/>
<feature type="transmembrane region" description="Helical" evidence="7">
    <location>
        <begin position="99"/>
        <end position="123"/>
    </location>
</feature>
<feature type="transmembrane region" description="Helical" evidence="7">
    <location>
        <begin position="315"/>
        <end position="345"/>
    </location>
</feature>
<keyword evidence="3 7" id="KW-0997">Cell inner membrane</keyword>
<evidence type="ECO:0000313" key="10">
    <source>
        <dbReference type="Proteomes" id="UP000184444"/>
    </source>
</evidence>
<comment type="subunit">
    <text evidence="7">The complex comprises the extracytoplasmic solute receptor protein and the two transmembrane proteins.</text>
</comment>
<dbReference type="GO" id="GO:0005886">
    <property type="term" value="C:plasma membrane"/>
    <property type="evidence" value="ECO:0007669"/>
    <property type="project" value="UniProtKB-SubCell"/>
</dbReference>
<evidence type="ECO:0000256" key="3">
    <source>
        <dbReference type="ARBA" id="ARBA00022519"/>
    </source>
</evidence>
<keyword evidence="7" id="KW-0813">Transport</keyword>
<organism evidence="9 10">
    <name type="scientific">Paracoccus solventivorans</name>
    <dbReference type="NCBI Taxonomy" id="53463"/>
    <lineage>
        <taxon>Bacteria</taxon>
        <taxon>Pseudomonadati</taxon>
        <taxon>Pseudomonadota</taxon>
        <taxon>Alphaproteobacteria</taxon>
        <taxon>Rhodobacterales</taxon>
        <taxon>Paracoccaceae</taxon>
        <taxon>Paracoccus</taxon>
    </lineage>
</organism>
<feature type="transmembrane region" description="Helical" evidence="7">
    <location>
        <begin position="171"/>
        <end position="193"/>
    </location>
</feature>
<evidence type="ECO:0000259" key="8">
    <source>
        <dbReference type="Pfam" id="PF06808"/>
    </source>
</evidence>
<dbReference type="PANTHER" id="PTHR33362">
    <property type="entry name" value="SIALIC ACID TRAP TRANSPORTER PERMEASE PROTEIN SIAT-RELATED"/>
    <property type="match status" value="1"/>
</dbReference>
<keyword evidence="2" id="KW-1003">Cell membrane</keyword>
<keyword evidence="10" id="KW-1185">Reference proteome</keyword>